<keyword evidence="3" id="KW-0560">Oxidoreductase</keyword>
<reference evidence="4" key="1">
    <citation type="journal article" date="2019" name="Int. J. Syst. Evol. Microbiol.">
        <title>The Global Catalogue of Microorganisms (GCM) 10K type strain sequencing project: providing services to taxonomists for standard genome sequencing and annotation.</title>
        <authorList>
            <consortium name="The Broad Institute Genomics Platform"/>
            <consortium name="The Broad Institute Genome Sequencing Center for Infectious Disease"/>
            <person name="Wu L."/>
            <person name="Ma J."/>
        </authorList>
    </citation>
    <scope>NUCLEOTIDE SEQUENCE [LARGE SCALE GENOMIC DNA]</scope>
    <source>
        <strain evidence="4">CGMCC 1.15053</strain>
    </source>
</reference>
<dbReference type="InterPro" id="IPR002938">
    <property type="entry name" value="FAD-bd"/>
</dbReference>
<dbReference type="Pfam" id="PF01494">
    <property type="entry name" value="FAD_binding_3"/>
    <property type="match status" value="1"/>
</dbReference>
<dbReference type="PRINTS" id="PR00420">
    <property type="entry name" value="RNGMNOXGNASE"/>
</dbReference>
<feature type="region of interest" description="Disordered" evidence="1">
    <location>
        <begin position="189"/>
        <end position="217"/>
    </location>
</feature>
<feature type="domain" description="FAD-binding" evidence="2">
    <location>
        <begin position="55"/>
        <end position="163"/>
    </location>
</feature>
<feature type="region of interest" description="Disordered" evidence="1">
    <location>
        <begin position="93"/>
        <end position="119"/>
    </location>
</feature>
<dbReference type="RefSeq" id="WP_380046870.1">
    <property type="nucleotide sequence ID" value="NZ_JBHSOH010000005.1"/>
</dbReference>
<sequence>MRALATGLHTSVNEHMKFKAGSRRRGAERQWPRPRLRLHRGASGGRLSGAKARQTVYIVGAGPLGMVLAPRLARQGLRVTVVVEARDFERSCPGRHAAPGDAGTARATGTGRPAAAAAAHVGLPRAARAVEDPAQTLADFSGLRTPSLTVMAQARLLALLTGELGAQVEDLLEQGGTVRGVRCRQGTRNASCAPTPHGGPRRPLLKGARAGRCGGSRRGSIRRDRTCCGSRCPGRTATRRPARQHRPAAVGRPLRRDHRPRRALAGGLQHRSRGLRAGARAGALPHPGGGTVPWLAARMQGLTDWRQLHLLAVEISWVRRWWRPGRPIGDAAHPISPVGGSDSTMDGAGRGRRRQCAVRATARRAGASPASGGRGRSPPCSRSRSCRKGTPRAGPPARAPHLPAAAARPALPALRHAPGSLIAYGIRPVRLRRRRVRARS</sequence>
<keyword evidence="4" id="KW-1185">Reference proteome</keyword>
<feature type="compositionally biased region" description="Low complexity" evidence="1">
    <location>
        <begin position="97"/>
        <end position="119"/>
    </location>
</feature>
<feature type="compositionally biased region" description="Basic residues" evidence="1">
    <location>
        <begin position="253"/>
        <end position="262"/>
    </location>
</feature>
<protein>
    <submittedName>
        <fullName evidence="3">FAD-dependent monooxygenase</fullName>
    </submittedName>
</protein>
<evidence type="ECO:0000259" key="2">
    <source>
        <dbReference type="Pfam" id="PF01494"/>
    </source>
</evidence>
<feature type="compositionally biased region" description="Low complexity" evidence="1">
    <location>
        <begin position="363"/>
        <end position="383"/>
    </location>
</feature>
<proteinExistence type="predicted"/>
<name>A0ABW1DI03_9DEIO</name>
<dbReference type="Gene3D" id="3.50.50.60">
    <property type="entry name" value="FAD/NAD(P)-binding domain"/>
    <property type="match status" value="1"/>
</dbReference>
<gene>
    <name evidence="3" type="ORF">ACFPQ6_04655</name>
</gene>
<dbReference type="EMBL" id="JBHSOH010000005">
    <property type="protein sequence ID" value="MFC5847593.1"/>
    <property type="molecule type" value="Genomic_DNA"/>
</dbReference>
<evidence type="ECO:0000313" key="4">
    <source>
        <dbReference type="Proteomes" id="UP001595979"/>
    </source>
</evidence>
<dbReference type="Proteomes" id="UP001595979">
    <property type="component" value="Unassembled WGS sequence"/>
</dbReference>
<evidence type="ECO:0000313" key="3">
    <source>
        <dbReference type="EMBL" id="MFC5847593.1"/>
    </source>
</evidence>
<comment type="caution">
    <text evidence="3">The sequence shown here is derived from an EMBL/GenBank/DDBJ whole genome shotgun (WGS) entry which is preliminary data.</text>
</comment>
<accession>A0ABW1DI03</accession>
<evidence type="ECO:0000256" key="1">
    <source>
        <dbReference type="SAM" id="MobiDB-lite"/>
    </source>
</evidence>
<organism evidence="3 4">
    <name type="scientific">Deinococcus petrolearius</name>
    <dbReference type="NCBI Taxonomy" id="1751295"/>
    <lineage>
        <taxon>Bacteria</taxon>
        <taxon>Thermotogati</taxon>
        <taxon>Deinococcota</taxon>
        <taxon>Deinococci</taxon>
        <taxon>Deinococcales</taxon>
        <taxon>Deinococcaceae</taxon>
        <taxon>Deinococcus</taxon>
    </lineage>
</organism>
<dbReference type="InterPro" id="IPR036188">
    <property type="entry name" value="FAD/NAD-bd_sf"/>
</dbReference>
<dbReference type="GO" id="GO:0004497">
    <property type="term" value="F:monooxygenase activity"/>
    <property type="evidence" value="ECO:0007669"/>
    <property type="project" value="UniProtKB-KW"/>
</dbReference>
<feature type="compositionally biased region" description="Basic residues" evidence="1">
    <location>
        <begin position="237"/>
        <end position="246"/>
    </location>
</feature>
<feature type="region of interest" description="Disordered" evidence="1">
    <location>
        <begin position="330"/>
        <end position="407"/>
    </location>
</feature>
<keyword evidence="3" id="KW-0503">Monooxygenase</keyword>
<feature type="region of interest" description="Disordered" evidence="1">
    <location>
        <begin position="235"/>
        <end position="273"/>
    </location>
</feature>
<dbReference type="SUPFAM" id="SSF51905">
    <property type="entry name" value="FAD/NAD(P)-binding domain"/>
    <property type="match status" value="1"/>
</dbReference>